<dbReference type="AlphaFoldDB" id="B2HPH6"/>
<dbReference type="KEGG" id="mmi:MMAR_3917"/>
<sequence length="381" mass="41819">MPAQVGTRLAGSGSIAALNTASSAPYGRRHDRAHQRRAGPPVPGVPLRGLRRETLQRRAYPVRRVSSKARPALRARADAGTGQEADLMPWFYVDDGFSDSKPVLNMPDRYRLAACGLWVLAGSWSAKEETDGLVPGSKLRQLGARAPIIAALTDSGPLSAPLCTRVSDGIQFNSWDKWQPTKAELVAERIENERKREAEAERKRNERAAKNGTDPGRARRRRKGRNAVTSTNTGTMLEESETCPTGQTTDIQRDSRAGAGARLDPTRPDPTRPTNPLADLGGGVTQVAPTEIPPRPQCPDHKENSEGKCHHCKLRRQWDEDHAAKIKSDELDRRREAKAAAQKALHDCRLCDEYGWLLGEDGTPVEPPTKCTVHQQAVTHA</sequence>
<name>B2HPH6_MYCMM</name>
<gene>
    <name evidence="2" type="ordered locus">MMAR_3917</name>
</gene>
<proteinExistence type="predicted"/>
<reference evidence="2 3" key="1">
    <citation type="journal article" date="2008" name="Genome Res.">
        <title>Insights from the complete genome sequence of Mycobacterium marinum on the evolution of Mycobacterium tuberculosis.</title>
        <authorList>
            <person name="Stinear T.P."/>
            <person name="Seemann T."/>
            <person name="Harrison P.F."/>
            <person name="Jenkin G.A."/>
            <person name="Davies J.K."/>
            <person name="Johnson P.D."/>
            <person name="Abdellah Z."/>
            <person name="Arrowsmith C."/>
            <person name="Chillingworth T."/>
            <person name="Churcher C."/>
            <person name="Clarke K."/>
            <person name="Cronin A."/>
            <person name="Davis P."/>
            <person name="Goodhead I."/>
            <person name="Holroyd N."/>
            <person name="Jagels K."/>
            <person name="Lord A."/>
            <person name="Moule S."/>
            <person name="Mungall K."/>
            <person name="Norbertczak H."/>
            <person name="Quail M.A."/>
            <person name="Rabbinowitsch E."/>
            <person name="Walker D."/>
            <person name="White B."/>
            <person name="Whitehead S."/>
            <person name="Small P.L."/>
            <person name="Brosch R."/>
            <person name="Ramakrishnan L."/>
            <person name="Fischbach M.A."/>
            <person name="Parkhill J."/>
            <person name="Cole S.T."/>
        </authorList>
    </citation>
    <scope>NUCLEOTIDE SEQUENCE [LARGE SCALE GENOMIC DNA]</scope>
    <source>
        <strain evidence="3">ATCC BAA-535 / M</strain>
    </source>
</reference>
<keyword evidence="3" id="KW-1185">Reference proteome</keyword>
<feature type="compositionally biased region" description="Basic and acidic residues" evidence="1">
    <location>
        <begin position="193"/>
        <end position="209"/>
    </location>
</feature>
<feature type="compositionally biased region" description="Basic residues" evidence="1">
    <location>
        <begin position="27"/>
        <end position="37"/>
    </location>
</feature>
<dbReference type="HOGENOM" id="CLU_725263_0_0_11"/>
<accession>B2HPH6</accession>
<feature type="region of interest" description="Disordered" evidence="1">
    <location>
        <begin position="193"/>
        <end position="306"/>
    </location>
</feature>
<evidence type="ECO:0000313" key="3">
    <source>
        <dbReference type="Proteomes" id="UP000001190"/>
    </source>
</evidence>
<dbReference type="STRING" id="216594.MMAR_3917"/>
<evidence type="ECO:0000256" key="1">
    <source>
        <dbReference type="SAM" id="MobiDB-lite"/>
    </source>
</evidence>
<protein>
    <submittedName>
        <fullName evidence="2">Uncharacterized protein</fullName>
    </submittedName>
</protein>
<dbReference type="EMBL" id="CP000854">
    <property type="protein sequence ID" value="ACC42328.1"/>
    <property type="molecule type" value="Genomic_DNA"/>
</dbReference>
<evidence type="ECO:0000313" key="2">
    <source>
        <dbReference type="EMBL" id="ACC42328.1"/>
    </source>
</evidence>
<feature type="region of interest" description="Disordered" evidence="1">
    <location>
        <begin position="1"/>
        <end position="50"/>
    </location>
</feature>
<organism evidence="2 3">
    <name type="scientific">Mycobacterium marinum (strain ATCC BAA-535 / M)</name>
    <dbReference type="NCBI Taxonomy" id="216594"/>
    <lineage>
        <taxon>Bacteria</taxon>
        <taxon>Bacillati</taxon>
        <taxon>Actinomycetota</taxon>
        <taxon>Actinomycetes</taxon>
        <taxon>Mycobacteriales</taxon>
        <taxon>Mycobacteriaceae</taxon>
        <taxon>Mycobacterium</taxon>
        <taxon>Mycobacterium ulcerans group</taxon>
    </lineage>
</organism>
<dbReference type="Proteomes" id="UP000001190">
    <property type="component" value="Chromosome"/>
</dbReference>